<dbReference type="AlphaFoldDB" id="A0A9Q8LCF8"/>
<sequence>MDAMNFQQRKDEKYQYLDPRLRNTEGVLLPETGAQFEGESQFDASYQSQDDFAGELSIDLEAGIPWISELELGPGDGRMVLQNHMPSATLGGQQRMTSDNLSRDMEEHMDVQGHTHSPNLADQSVMAPDHSYRDLEPQLHYQDGVDWLPTTPLPSHLQQQMLATPPASCSPRSIPQGDNALPQIALPQSRLQHSPHLNLNTSQPPLMVYRDTLSPYDAYRTPISCTSTQQDYFDAPSTPTRQPPMRRGRANSAVGYGMAHLMTEQFLEQSDQRFDIQRWAFQNTNVTNQMREVQSAPQAQPRQTSTGVNMKAVRRSARPNKTYNITKDTTKKERTSATNARKAFNSQRTYLVISRVRSITREGEASTNVMFAVADSSTKAGHGETTGNDTWRRSMDMYFQQDRGMVQKLDDDSEGMIRI</sequence>
<reference evidence="2" key="1">
    <citation type="submission" date="2021-12" db="EMBL/GenBank/DDBJ databases">
        <authorList>
            <person name="Zaccaron A."/>
            <person name="Stergiopoulos I."/>
        </authorList>
    </citation>
    <scope>NUCLEOTIDE SEQUENCE</scope>
    <source>
        <strain evidence="2">Race5_Kim</strain>
    </source>
</reference>
<evidence type="ECO:0000313" key="2">
    <source>
        <dbReference type="EMBL" id="UJO14887.1"/>
    </source>
</evidence>
<evidence type="ECO:0000313" key="3">
    <source>
        <dbReference type="Proteomes" id="UP000756132"/>
    </source>
</evidence>
<feature type="region of interest" description="Disordered" evidence="1">
    <location>
        <begin position="228"/>
        <end position="250"/>
    </location>
</feature>
<dbReference type="Proteomes" id="UP000756132">
    <property type="component" value="Chromosome 3"/>
</dbReference>
<proteinExistence type="predicted"/>
<name>A0A9Q8LCF8_PASFU</name>
<evidence type="ECO:0000256" key="1">
    <source>
        <dbReference type="SAM" id="MobiDB-lite"/>
    </source>
</evidence>
<dbReference type="RefSeq" id="XP_047759253.1">
    <property type="nucleotide sequence ID" value="XM_047907382.1"/>
</dbReference>
<organism evidence="2 3">
    <name type="scientific">Passalora fulva</name>
    <name type="common">Tomato leaf mold</name>
    <name type="synonym">Cladosporium fulvum</name>
    <dbReference type="NCBI Taxonomy" id="5499"/>
    <lineage>
        <taxon>Eukaryota</taxon>
        <taxon>Fungi</taxon>
        <taxon>Dikarya</taxon>
        <taxon>Ascomycota</taxon>
        <taxon>Pezizomycotina</taxon>
        <taxon>Dothideomycetes</taxon>
        <taxon>Dothideomycetidae</taxon>
        <taxon>Mycosphaerellales</taxon>
        <taxon>Mycosphaerellaceae</taxon>
        <taxon>Fulvia</taxon>
    </lineage>
</organism>
<gene>
    <name evidence="2" type="ORF">CLAFUR5_08234</name>
</gene>
<dbReference type="KEGG" id="ffu:CLAFUR5_08234"/>
<dbReference type="EMBL" id="CP090165">
    <property type="protein sequence ID" value="UJO14887.1"/>
    <property type="molecule type" value="Genomic_DNA"/>
</dbReference>
<reference evidence="2" key="2">
    <citation type="journal article" date="2022" name="Microb. Genom.">
        <title>A chromosome-scale genome assembly of the tomato pathogen Cladosporium fulvum reveals a compartmentalized genome architecture and the presence of a dispensable chromosome.</title>
        <authorList>
            <person name="Zaccaron A.Z."/>
            <person name="Chen L.H."/>
            <person name="Samaras A."/>
            <person name="Stergiopoulos I."/>
        </authorList>
    </citation>
    <scope>NUCLEOTIDE SEQUENCE</scope>
    <source>
        <strain evidence="2">Race5_Kim</strain>
    </source>
</reference>
<protein>
    <submittedName>
        <fullName evidence="2">Uncharacterized protein</fullName>
    </submittedName>
</protein>
<keyword evidence="3" id="KW-1185">Reference proteome</keyword>
<feature type="region of interest" description="Disordered" evidence="1">
    <location>
        <begin position="161"/>
        <end position="180"/>
    </location>
</feature>
<accession>A0A9Q8LCF8</accession>
<dbReference type="GeneID" id="71988112"/>